<protein>
    <submittedName>
        <fullName evidence="1">Uncharacterized protein</fullName>
    </submittedName>
</protein>
<accession>A0A6C0M1G8</accession>
<name>A0A6C0M1G8_9ZZZZ</name>
<sequence>MKCSICGEKGHNRANTKFHPKNTPWRVDTVMKISMDKVCECIRADGNQHVVLLRNREVVQWVFGDTSFLPGADSDTNKQRKKSEDEWGNRMLRCIVPDKDTVQWTTVVGETIVKEINMLLGYTVNIPKPLIDGVRKYQLDAETSAAIIEIKAATYFTGGTANEKILGTPAKYVDVPGLCGKPLMIICIGRAEKEIRDKYGFLPGKACGKNQRDMLERWKSGNIELVGASDILRSLCK</sequence>
<organism evidence="1">
    <name type="scientific">viral metagenome</name>
    <dbReference type="NCBI Taxonomy" id="1070528"/>
    <lineage>
        <taxon>unclassified sequences</taxon>
        <taxon>metagenomes</taxon>
        <taxon>organismal metagenomes</taxon>
    </lineage>
</organism>
<dbReference type="AlphaFoldDB" id="A0A6C0M1G8"/>
<evidence type="ECO:0000313" key="1">
    <source>
        <dbReference type="EMBL" id="QHU35674.1"/>
    </source>
</evidence>
<dbReference type="EMBL" id="MN740610">
    <property type="protein sequence ID" value="QHU35674.1"/>
    <property type="molecule type" value="Genomic_DNA"/>
</dbReference>
<proteinExistence type="predicted"/>
<reference evidence="1" key="1">
    <citation type="journal article" date="2020" name="Nature">
        <title>Giant virus diversity and host interactions through global metagenomics.</title>
        <authorList>
            <person name="Schulz F."/>
            <person name="Roux S."/>
            <person name="Paez-Espino D."/>
            <person name="Jungbluth S."/>
            <person name="Walsh D.A."/>
            <person name="Denef V.J."/>
            <person name="McMahon K.D."/>
            <person name="Konstantinidis K.T."/>
            <person name="Eloe-Fadrosh E.A."/>
            <person name="Kyrpides N.C."/>
            <person name="Woyke T."/>
        </authorList>
    </citation>
    <scope>NUCLEOTIDE SEQUENCE</scope>
    <source>
        <strain evidence="1">GVMAG-S-1029409-49</strain>
    </source>
</reference>